<organism evidence="1 2">
    <name type="scientific">Echinococcus multilocularis</name>
    <name type="common">Fox tapeworm</name>
    <dbReference type="NCBI Taxonomy" id="6211"/>
    <lineage>
        <taxon>Eukaryota</taxon>
        <taxon>Metazoa</taxon>
        <taxon>Spiralia</taxon>
        <taxon>Lophotrochozoa</taxon>
        <taxon>Platyhelminthes</taxon>
        <taxon>Cestoda</taxon>
        <taxon>Eucestoda</taxon>
        <taxon>Cyclophyllidea</taxon>
        <taxon>Taeniidae</taxon>
        <taxon>Echinococcus</taxon>
    </lineage>
</organism>
<sequence length="165" mass="17972">MFDISCGALSFGSRPVEGYGSKTVVDGCLELTDAPKQVSLVEVDGLNLVASMEILLASEGRRGKTEWLVVYVRGSTTSMLFFPRETRRHSSVHCGLAMCMEWLEAVGMSQILVALPTGEEALFKNLLFLGFSRVSKAVVTGQLPSWCDGYTSLFSDLAKYLIATC</sequence>
<evidence type="ECO:0000313" key="2">
    <source>
        <dbReference type="Proteomes" id="UP000017246"/>
    </source>
</evidence>
<dbReference type="Proteomes" id="UP000017246">
    <property type="component" value="Unassembled WGS sequence"/>
</dbReference>
<dbReference type="OrthoDB" id="6252824at2759"/>
<name>A0A068YD32_ECHMU</name>
<dbReference type="EMBL" id="LN902841">
    <property type="protein sequence ID" value="CDS41204.1"/>
    <property type="molecule type" value="Genomic_DNA"/>
</dbReference>
<evidence type="ECO:0000313" key="1">
    <source>
        <dbReference type="EMBL" id="CDS41204.1"/>
    </source>
</evidence>
<gene>
    <name evidence="1" type="ORF">EmuJ_000882900</name>
</gene>
<proteinExistence type="predicted"/>
<keyword evidence="2" id="KW-1185">Reference proteome</keyword>
<reference evidence="1" key="2">
    <citation type="submission" date="2015-11" db="EMBL/GenBank/DDBJ databases">
        <authorList>
            <person name="Zhang Y."/>
            <person name="Guo Z."/>
        </authorList>
    </citation>
    <scope>NUCLEOTIDE SEQUENCE</scope>
</reference>
<accession>A0A068YD32</accession>
<dbReference type="OMA" id="LAMCMEW"/>
<reference evidence="1" key="1">
    <citation type="journal article" date="2013" name="Nature">
        <title>The genomes of four tapeworm species reveal adaptations to parasitism.</title>
        <authorList>
            <person name="Tsai I.J."/>
            <person name="Zarowiecki M."/>
            <person name="Holroyd N."/>
            <person name="Garciarrubio A."/>
            <person name="Sanchez-Flores A."/>
            <person name="Brooks K.L."/>
            <person name="Tracey A."/>
            <person name="Bobes R.J."/>
            <person name="Fragoso G."/>
            <person name="Sciutto E."/>
            <person name="Aslett M."/>
            <person name="Beasley H."/>
            <person name="Bennett H.M."/>
            <person name="Cai J."/>
            <person name="Camicia F."/>
            <person name="Clark R."/>
            <person name="Cucher M."/>
            <person name="De Silva N."/>
            <person name="Day T.A."/>
            <person name="Deplazes P."/>
            <person name="Estrada K."/>
            <person name="Fernandez C."/>
            <person name="Holland P.W."/>
            <person name="Hou J."/>
            <person name="Hu S."/>
            <person name="Huckvale T."/>
            <person name="Hung S.S."/>
            <person name="Kamenetzky L."/>
            <person name="Keane J.A."/>
            <person name="Kiss F."/>
            <person name="Koziol U."/>
            <person name="Lambert O."/>
            <person name="Liu K."/>
            <person name="Luo X."/>
            <person name="Luo Y."/>
            <person name="Macchiaroli N."/>
            <person name="Nichol S."/>
            <person name="Paps J."/>
            <person name="Parkinson J."/>
            <person name="Pouchkina-Stantcheva N."/>
            <person name="Riddiford N."/>
            <person name="Rosenzvit M."/>
            <person name="Salinas G."/>
            <person name="Wasmuth J.D."/>
            <person name="Zamanian M."/>
            <person name="Zheng Y."/>
            <person name="Cai X."/>
            <person name="Soberon X."/>
            <person name="Olson P.D."/>
            <person name="Laclette J.P."/>
            <person name="Brehm K."/>
            <person name="Berriman M."/>
            <person name="Garciarrubio A."/>
            <person name="Bobes R.J."/>
            <person name="Fragoso G."/>
            <person name="Sanchez-Flores A."/>
            <person name="Estrada K."/>
            <person name="Cevallos M.A."/>
            <person name="Morett E."/>
            <person name="Gonzalez V."/>
            <person name="Portillo T."/>
            <person name="Ochoa-Leyva A."/>
            <person name="Jose M.V."/>
            <person name="Sciutto E."/>
            <person name="Landa A."/>
            <person name="Jimenez L."/>
            <person name="Valdes V."/>
            <person name="Carrero J.C."/>
            <person name="Larralde C."/>
            <person name="Morales-Montor J."/>
            <person name="Limon-Lason J."/>
            <person name="Soberon X."/>
            <person name="Laclette J.P."/>
        </authorList>
    </citation>
    <scope>NUCLEOTIDE SEQUENCE [LARGE SCALE GENOMIC DNA]</scope>
</reference>
<dbReference type="AlphaFoldDB" id="A0A068YD32"/>
<protein>
    <submittedName>
        <fullName evidence="1">Hypothetical transcript</fullName>
    </submittedName>
</protein>